<dbReference type="InterPro" id="IPR007212">
    <property type="entry name" value="Zf-like"/>
</dbReference>
<gene>
    <name evidence="2" type="ORF">SAMN05216508_10568</name>
</gene>
<protein>
    <submittedName>
        <fullName evidence="2">Cysteine-rich small domain-containing protein</fullName>
    </submittedName>
</protein>
<name>A0A1I7G8P7_9FIRM</name>
<evidence type="ECO:0000313" key="3">
    <source>
        <dbReference type="Proteomes" id="UP000198817"/>
    </source>
</evidence>
<dbReference type="STRING" id="155865.SAMN05216515_10669"/>
<feature type="domain" description="Cysteine-rich small" evidence="1">
    <location>
        <begin position="8"/>
        <end position="83"/>
    </location>
</feature>
<sequence>MKDNCQHSRFFTNRECEYFPCHRGVDPDRFNCLFCYCPLYTLGSRCGGNFRWTEKGVKDCKECTFPHHPENYRRITERFREISALAEGNR</sequence>
<dbReference type="OrthoDB" id="9799337at2"/>
<evidence type="ECO:0000259" key="1">
    <source>
        <dbReference type="Pfam" id="PF04071"/>
    </source>
</evidence>
<accession>A0A1I7G8P7</accession>
<proteinExistence type="predicted"/>
<evidence type="ECO:0000313" key="2">
    <source>
        <dbReference type="EMBL" id="SFU44832.1"/>
    </source>
</evidence>
<dbReference type="RefSeq" id="WP_090470580.1">
    <property type="nucleotide sequence ID" value="NZ_FOWF01000006.1"/>
</dbReference>
<dbReference type="AlphaFoldDB" id="A0A1I7G8P7"/>
<dbReference type="Pfam" id="PF04071">
    <property type="entry name" value="zf-like"/>
    <property type="match status" value="1"/>
</dbReference>
<organism evidence="2 3">
    <name type="scientific">Eubacterium pyruvativorans</name>
    <dbReference type="NCBI Taxonomy" id="155865"/>
    <lineage>
        <taxon>Bacteria</taxon>
        <taxon>Bacillati</taxon>
        <taxon>Bacillota</taxon>
        <taxon>Clostridia</taxon>
        <taxon>Eubacteriales</taxon>
        <taxon>Eubacteriaceae</taxon>
        <taxon>Eubacterium</taxon>
    </lineage>
</organism>
<dbReference type="EMBL" id="FPBT01000005">
    <property type="protein sequence ID" value="SFU44832.1"/>
    <property type="molecule type" value="Genomic_DNA"/>
</dbReference>
<keyword evidence="3" id="KW-1185">Reference proteome</keyword>
<reference evidence="2 3" key="1">
    <citation type="submission" date="2016-10" db="EMBL/GenBank/DDBJ databases">
        <authorList>
            <person name="de Groot N.N."/>
        </authorList>
    </citation>
    <scope>NUCLEOTIDE SEQUENCE [LARGE SCALE GENOMIC DNA]</scope>
    <source>
        <strain evidence="2 3">KHGC13</strain>
    </source>
</reference>
<dbReference type="Proteomes" id="UP000198817">
    <property type="component" value="Unassembled WGS sequence"/>
</dbReference>